<comment type="caution">
    <text evidence="14">The sequence shown here is derived from an EMBL/GenBank/DDBJ whole genome shotgun (WGS) entry which is preliminary data.</text>
</comment>
<dbReference type="Proteomes" id="UP000295304">
    <property type="component" value="Unassembled WGS sequence"/>
</dbReference>
<protein>
    <recommendedName>
        <fullName evidence="6 12">Dihydropteroate synthase</fullName>
        <shortName evidence="12">DHPS</shortName>
        <ecNumber evidence="5 12">2.5.1.15</ecNumber>
    </recommendedName>
    <alternativeName>
        <fullName evidence="11 12">Dihydropteroate pyrophosphorylase</fullName>
    </alternativeName>
</protein>
<dbReference type="GO" id="GO:0005829">
    <property type="term" value="C:cytosol"/>
    <property type="evidence" value="ECO:0007669"/>
    <property type="project" value="TreeGrafter"/>
</dbReference>
<dbReference type="GO" id="GO:0046872">
    <property type="term" value="F:metal ion binding"/>
    <property type="evidence" value="ECO:0007669"/>
    <property type="project" value="UniProtKB-KW"/>
</dbReference>
<dbReference type="NCBIfam" id="TIGR01496">
    <property type="entry name" value="DHPS"/>
    <property type="match status" value="1"/>
</dbReference>
<dbReference type="SUPFAM" id="SSF51717">
    <property type="entry name" value="Dihydropteroate synthetase-like"/>
    <property type="match status" value="1"/>
</dbReference>
<reference evidence="14 15" key="1">
    <citation type="submission" date="2019-03" db="EMBL/GenBank/DDBJ databases">
        <title>Genomic Encyclopedia of Type Strains, Phase IV (KMG-IV): sequencing the most valuable type-strain genomes for metagenomic binning, comparative biology and taxonomic classification.</title>
        <authorList>
            <person name="Goeker M."/>
        </authorList>
    </citation>
    <scope>NUCLEOTIDE SEQUENCE [LARGE SCALE GENOMIC DNA]</scope>
    <source>
        <strain evidence="14 15">DSM 101688</strain>
    </source>
</reference>
<evidence type="ECO:0000256" key="4">
    <source>
        <dbReference type="ARBA" id="ARBA00009503"/>
    </source>
</evidence>
<evidence type="ECO:0000256" key="8">
    <source>
        <dbReference type="ARBA" id="ARBA00022723"/>
    </source>
</evidence>
<comment type="function">
    <text evidence="12">Catalyzes the condensation of para-aminobenzoate (pABA) with 6-hydroxymethyl-7,8-dihydropterin diphosphate (DHPt-PP) to form 7,8-dihydropteroate (H2Pte), the immediate precursor of folate derivatives.</text>
</comment>
<keyword evidence="10 12" id="KW-0289">Folate biosynthesis</keyword>
<dbReference type="PANTHER" id="PTHR20941">
    <property type="entry name" value="FOLATE SYNTHESIS PROTEINS"/>
    <property type="match status" value="1"/>
</dbReference>
<evidence type="ECO:0000256" key="1">
    <source>
        <dbReference type="ARBA" id="ARBA00000012"/>
    </source>
</evidence>
<dbReference type="EMBL" id="SLZW01000004">
    <property type="protein sequence ID" value="TCS63157.1"/>
    <property type="molecule type" value="Genomic_DNA"/>
</dbReference>
<organism evidence="14 15">
    <name type="scientific">Varunaivibrio sulfuroxidans</name>
    <dbReference type="NCBI Taxonomy" id="1773489"/>
    <lineage>
        <taxon>Bacteria</taxon>
        <taxon>Pseudomonadati</taxon>
        <taxon>Pseudomonadota</taxon>
        <taxon>Alphaproteobacteria</taxon>
        <taxon>Rhodospirillales</taxon>
        <taxon>Magnetovibrionaceae</taxon>
        <taxon>Varunaivibrio</taxon>
    </lineage>
</organism>
<evidence type="ECO:0000313" key="14">
    <source>
        <dbReference type="EMBL" id="TCS63157.1"/>
    </source>
</evidence>
<comment type="cofactor">
    <cofactor evidence="2 12">
        <name>Mg(2+)</name>
        <dbReference type="ChEBI" id="CHEBI:18420"/>
    </cofactor>
</comment>
<evidence type="ECO:0000256" key="2">
    <source>
        <dbReference type="ARBA" id="ARBA00001946"/>
    </source>
</evidence>
<dbReference type="GO" id="GO:0046654">
    <property type="term" value="P:tetrahydrofolate biosynthetic process"/>
    <property type="evidence" value="ECO:0007669"/>
    <property type="project" value="UniProtKB-UniPathway"/>
</dbReference>
<dbReference type="RefSeq" id="WP_165886270.1">
    <property type="nucleotide sequence ID" value="NZ_CP119676.1"/>
</dbReference>
<comment type="catalytic activity">
    <reaction evidence="1">
        <text>(7,8-dihydropterin-6-yl)methyl diphosphate + 4-aminobenzoate = 7,8-dihydropteroate + diphosphate</text>
        <dbReference type="Rhea" id="RHEA:19949"/>
        <dbReference type="ChEBI" id="CHEBI:17836"/>
        <dbReference type="ChEBI" id="CHEBI:17839"/>
        <dbReference type="ChEBI" id="CHEBI:33019"/>
        <dbReference type="ChEBI" id="CHEBI:72950"/>
        <dbReference type="EC" id="2.5.1.15"/>
    </reaction>
</comment>
<dbReference type="PROSITE" id="PS50972">
    <property type="entry name" value="PTERIN_BINDING"/>
    <property type="match status" value="1"/>
</dbReference>
<keyword evidence="15" id="KW-1185">Reference proteome</keyword>
<dbReference type="FunFam" id="3.20.20.20:FF:000006">
    <property type="entry name" value="Dihydropteroate synthase"/>
    <property type="match status" value="1"/>
</dbReference>
<name>A0A4R3JBY2_9PROT</name>
<dbReference type="InterPro" id="IPR000489">
    <property type="entry name" value="Pterin-binding_dom"/>
</dbReference>
<evidence type="ECO:0000256" key="3">
    <source>
        <dbReference type="ARBA" id="ARBA00004763"/>
    </source>
</evidence>
<proteinExistence type="inferred from homology"/>
<dbReference type="PROSITE" id="PS00793">
    <property type="entry name" value="DHPS_2"/>
    <property type="match status" value="1"/>
</dbReference>
<evidence type="ECO:0000256" key="7">
    <source>
        <dbReference type="ARBA" id="ARBA00022679"/>
    </source>
</evidence>
<sequence length="280" mass="29020">MTHNVHDTFAGLTLRRPLLMGIVNVTPDSFSDGGEAFDRAAAIARGRALTAQGADIIDIGGESTRPGAQPVTIDEECARVVPVIETLSAEGIVVSVDTRHSLVMAEAARAGARIINDVSGLEGDGDALRVAAQSGTDIVLMHMRGEPGTMQKAPHYVDVCAEVLGYLEARVAACVAAGIAREKIALDPGIGFGKTDAHNLTLIAGLERFSALGLPILLGVSRKSFIGRIAGVDDPKARLGGSLAAALFGIARGAAIVRVHDVAQTRQAVDIWCALAESSS</sequence>
<dbReference type="InterPro" id="IPR006390">
    <property type="entry name" value="DHP_synth_dom"/>
</dbReference>
<accession>A0A4R3JBY2</accession>
<keyword evidence="8 12" id="KW-0479">Metal-binding</keyword>
<dbReference type="UniPathway" id="UPA00077">
    <property type="reaction ID" value="UER00156"/>
</dbReference>
<dbReference type="PANTHER" id="PTHR20941:SF1">
    <property type="entry name" value="FOLIC ACID SYNTHESIS PROTEIN FOL1"/>
    <property type="match status" value="1"/>
</dbReference>
<dbReference type="GO" id="GO:0046656">
    <property type="term" value="P:folic acid biosynthetic process"/>
    <property type="evidence" value="ECO:0007669"/>
    <property type="project" value="UniProtKB-KW"/>
</dbReference>
<dbReference type="AlphaFoldDB" id="A0A4R3JBY2"/>
<comment type="similarity">
    <text evidence="4 12">Belongs to the DHPS family.</text>
</comment>
<evidence type="ECO:0000256" key="10">
    <source>
        <dbReference type="ARBA" id="ARBA00022909"/>
    </source>
</evidence>
<dbReference type="Pfam" id="PF00809">
    <property type="entry name" value="Pterin_bind"/>
    <property type="match status" value="1"/>
</dbReference>
<gene>
    <name evidence="14" type="ORF">EDD55_104251</name>
</gene>
<dbReference type="InterPro" id="IPR011005">
    <property type="entry name" value="Dihydropteroate_synth-like_sf"/>
</dbReference>
<dbReference type="Gene3D" id="3.20.20.20">
    <property type="entry name" value="Dihydropteroate synthase-like"/>
    <property type="match status" value="1"/>
</dbReference>
<dbReference type="EC" id="2.5.1.15" evidence="5 12"/>
<evidence type="ECO:0000313" key="15">
    <source>
        <dbReference type="Proteomes" id="UP000295304"/>
    </source>
</evidence>
<evidence type="ECO:0000259" key="13">
    <source>
        <dbReference type="PROSITE" id="PS50972"/>
    </source>
</evidence>
<evidence type="ECO:0000256" key="9">
    <source>
        <dbReference type="ARBA" id="ARBA00022842"/>
    </source>
</evidence>
<evidence type="ECO:0000256" key="12">
    <source>
        <dbReference type="RuleBase" id="RU361205"/>
    </source>
</evidence>
<feature type="domain" description="Pterin-binding" evidence="13">
    <location>
        <begin position="17"/>
        <end position="270"/>
    </location>
</feature>
<keyword evidence="9 12" id="KW-0460">Magnesium</keyword>
<evidence type="ECO:0000256" key="6">
    <source>
        <dbReference type="ARBA" id="ARBA00016919"/>
    </source>
</evidence>
<keyword evidence="7 12" id="KW-0808">Transferase</keyword>
<evidence type="ECO:0000256" key="11">
    <source>
        <dbReference type="ARBA" id="ARBA00030193"/>
    </source>
</evidence>
<dbReference type="InterPro" id="IPR045031">
    <property type="entry name" value="DHP_synth-like"/>
</dbReference>
<dbReference type="CDD" id="cd00739">
    <property type="entry name" value="DHPS"/>
    <property type="match status" value="1"/>
</dbReference>
<dbReference type="GO" id="GO:0004156">
    <property type="term" value="F:dihydropteroate synthase activity"/>
    <property type="evidence" value="ECO:0007669"/>
    <property type="project" value="UniProtKB-EC"/>
</dbReference>
<dbReference type="PROSITE" id="PS00792">
    <property type="entry name" value="DHPS_1"/>
    <property type="match status" value="1"/>
</dbReference>
<evidence type="ECO:0000256" key="5">
    <source>
        <dbReference type="ARBA" id="ARBA00012458"/>
    </source>
</evidence>
<comment type="pathway">
    <text evidence="3 12">Cofactor biosynthesis; tetrahydrofolate biosynthesis; 7,8-dihydrofolate from 2-amino-4-hydroxy-6-hydroxymethyl-7,8-dihydropteridine diphosphate and 4-aminobenzoate: step 1/2.</text>
</comment>